<reference evidence="5 6" key="1">
    <citation type="submission" date="2021-07" db="EMBL/GenBank/DDBJ databases">
        <title>Paenibacillus radiodurans sp. nov., isolated from the southeastern edge of Tengger Desert.</title>
        <authorList>
            <person name="Zhang G."/>
        </authorList>
    </citation>
    <scope>NUCLEOTIDE SEQUENCE [LARGE SCALE GENOMIC DNA]</scope>
    <source>
        <strain evidence="5 6">CCM 7311</strain>
    </source>
</reference>
<dbReference type="EMBL" id="JAHZIK010002105">
    <property type="protein sequence ID" value="MBW7460241.1"/>
    <property type="molecule type" value="Genomic_DNA"/>
</dbReference>
<dbReference type="CDD" id="cd01335">
    <property type="entry name" value="Radical_SAM"/>
    <property type="match status" value="1"/>
</dbReference>
<evidence type="ECO:0000313" key="5">
    <source>
        <dbReference type="EMBL" id="MBW7460241.1"/>
    </source>
</evidence>
<dbReference type="PANTHER" id="PTHR43432">
    <property type="entry name" value="SLR0285 PROTEIN"/>
    <property type="match status" value="1"/>
</dbReference>
<sequence>MPFEWSINPYRGCTHGCSFCYARAFQSFIGREADDEFQNRITIKQNAAEALEAQLAKKAKKFGGDLDAAADQIGLIAIGTATDPYQPIEGKAMITREILKVLAKYRILTSITTRSPLILRDLDLLSEMRISSINISINTLRADVTRKMEPATPFPAKRLETVEALMKRDIRAGI</sequence>
<feature type="domain" description="Radical SAM core" evidence="4">
    <location>
        <begin position="1"/>
        <end position="174"/>
    </location>
</feature>
<dbReference type="Proteomes" id="UP001519887">
    <property type="component" value="Unassembled WGS sequence"/>
</dbReference>
<evidence type="ECO:0000256" key="3">
    <source>
        <dbReference type="ARBA" id="ARBA00023014"/>
    </source>
</evidence>
<dbReference type="SUPFAM" id="SSF102114">
    <property type="entry name" value="Radical SAM enzymes"/>
    <property type="match status" value="1"/>
</dbReference>
<dbReference type="InterPro" id="IPR007197">
    <property type="entry name" value="rSAM"/>
</dbReference>
<comment type="caution">
    <text evidence="5">The sequence shown here is derived from an EMBL/GenBank/DDBJ whole genome shotgun (WGS) entry which is preliminary data.</text>
</comment>
<organism evidence="5 6">
    <name type="scientific">Paenibacillus sepulcri</name>
    <dbReference type="NCBI Taxonomy" id="359917"/>
    <lineage>
        <taxon>Bacteria</taxon>
        <taxon>Bacillati</taxon>
        <taxon>Bacillota</taxon>
        <taxon>Bacilli</taxon>
        <taxon>Bacillales</taxon>
        <taxon>Paenibacillaceae</taxon>
        <taxon>Paenibacillus</taxon>
    </lineage>
</organism>
<dbReference type="Pfam" id="PF04055">
    <property type="entry name" value="Radical_SAM"/>
    <property type="match status" value="1"/>
</dbReference>
<gene>
    <name evidence="5" type="ORF">K0U00_39880</name>
</gene>
<keyword evidence="3" id="KW-0411">Iron-sulfur</keyword>
<proteinExistence type="predicted"/>
<protein>
    <submittedName>
        <fullName evidence="5">Radical SAM protein</fullName>
    </submittedName>
</protein>
<accession>A0ABS7CH24</accession>
<dbReference type="PROSITE" id="PS51918">
    <property type="entry name" value="RADICAL_SAM"/>
    <property type="match status" value="1"/>
</dbReference>
<evidence type="ECO:0000313" key="6">
    <source>
        <dbReference type="Proteomes" id="UP001519887"/>
    </source>
</evidence>
<keyword evidence="2" id="KW-0408">Iron</keyword>
<dbReference type="Gene3D" id="3.80.30.30">
    <property type="match status" value="1"/>
</dbReference>
<keyword evidence="6" id="KW-1185">Reference proteome</keyword>
<dbReference type="SFLD" id="SFLDG01084">
    <property type="entry name" value="Uncharacterised_Radical_SAM_Su"/>
    <property type="match status" value="1"/>
</dbReference>
<dbReference type="SFLD" id="SFLDS00029">
    <property type="entry name" value="Radical_SAM"/>
    <property type="match status" value="1"/>
</dbReference>
<keyword evidence="1" id="KW-0479">Metal-binding</keyword>
<evidence type="ECO:0000259" key="4">
    <source>
        <dbReference type="PROSITE" id="PS51918"/>
    </source>
</evidence>
<evidence type="ECO:0000256" key="1">
    <source>
        <dbReference type="ARBA" id="ARBA00022723"/>
    </source>
</evidence>
<feature type="non-terminal residue" evidence="5">
    <location>
        <position position="174"/>
    </location>
</feature>
<name>A0ABS7CH24_9BACL</name>
<dbReference type="InterPro" id="IPR058240">
    <property type="entry name" value="rSAM_sf"/>
</dbReference>
<dbReference type="InterPro" id="IPR040086">
    <property type="entry name" value="MJ0683-like"/>
</dbReference>
<evidence type="ECO:0000256" key="2">
    <source>
        <dbReference type="ARBA" id="ARBA00023004"/>
    </source>
</evidence>
<dbReference type="PANTHER" id="PTHR43432:SF3">
    <property type="entry name" value="SLR0285 PROTEIN"/>
    <property type="match status" value="1"/>
</dbReference>